<comment type="catalytic activity">
    <reaction evidence="1">
        <text>[protein]-peptidylproline (omega=180) = [protein]-peptidylproline (omega=0)</text>
        <dbReference type="Rhea" id="RHEA:16237"/>
        <dbReference type="Rhea" id="RHEA-COMP:10747"/>
        <dbReference type="Rhea" id="RHEA-COMP:10748"/>
        <dbReference type="ChEBI" id="CHEBI:83833"/>
        <dbReference type="ChEBI" id="CHEBI:83834"/>
        <dbReference type="EC" id="5.2.1.8"/>
    </reaction>
</comment>
<feature type="domain" description="PpiC" evidence="6">
    <location>
        <begin position="144"/>
        <end position="268"/>
    </location>
</feature>
<keyword evidence="8" id="KW-1185">Reference proteome</keyword>
<dbReference type="InterPro" id="IPR000297">
    <property type="entry name" value="PPIase_PpiC"/>
</dbReference>
<dbReference type="RefSeq" id="WP_386049308.1">
    <property type="nucleotide sequence ID" value="NZ_JBHUIO010000011.1"/>
</dbReference>
<comment type="caution">
    <text evidence="7">The sequence shown here is derived from an EMBL/GenBank/DDBJ whole genome shotgun (WGS) entry which is preliminary data.</text>
</comment>
<evidence type="ECO:0000256" key="1">
    <source>
        <dbReference type="ARBA" id="ARBA00000971"/>
    </source>
</evidence>
<name>A0ABW5A198_9BACL</name>
<dbReference type="Pfam" id="PF13145">
    <property type="entry name" value="Rotamase_2"/>
    <property type="match status" value="1"/>
</dbReference>
<sequence length="324" mass="38010">MKKLVWLRVGGLLLFIGSAVLLYAALFYNPLLFSVEKMTLRKTEWEQLRPSLFAGASYDLSDERDLLERRSLEELVLHKGRELGITADETAIEQQLKQLGDTSAERNQTLQEMQMTEEDAKNNYRRALIGFEVKKRITSDLAIQEGEMEQYYRENKEQFFVPEFRTIRYIRAKVDDLATRSQLQAVTADSFQRVLEQLSSDPNDRMHSWEELISQGAFAQNTSDAVAEKAFHLQLNKLTGPIQDGEWNYWFLIEKITTPYQQPYLDVRQKIHDQLYQSKQSAQFRAWLESQKEPVDYVLNTDNLTASRWSAFWHDLPINIRKLW</sequence>
<gene>
    <name evidence="7" type="ORF">ACFSOY_18775</name>
</gene>
<protein>
    <recommendedName>
        <fullName evidence="2">peptidylprolyl isomerase</fullName>
        <ecNumber evidence="2">5.2.1.8</ecNumber>
    </recommendedName>
</protein>
<dbReference type="InterPro" id="IPR046357">
    <property type="entry name" value="PPIase_dom_sf"/>
</dbReference>
<keyword evidence="3" id="KW-0732">Signal</keyword>
<evidence type="ECO:0000313" key="8">
    <source>
        <dbReference type="Proteomes" id="UP001597343"/>
    </source>
</evidence>
<dbReference type="InterPro" id="IPR050245">
    <property type="entry name" value="PrsA_foldase"/>
</dbReference>
<dbReference type="InterPro" id="IPR027304">
    <property type="entry name" value="Trigger_fact/SurA_dom_sf"/>
</dbReference>
<proteinExistence type="predicted"/>
<reference evidence="8" key="1">
    <citation type="journal article" date="2019" name="Int. J. Syst. Evol. Microbiol.">
        <title>The Global Catalogue of Microorganisms (GCM) 10K type strain sequencing project: providing services to taxonomists for standard genome sequencing and annotation.</title>
        <authorList>
            <consortium name="The Broad Institute Genomics Platform"/>
            <consortium name="The Broad Institute Genome Sequencing Center for Infectious Disease"/>
            <person name="Wu L."/>
            <person name="Ma J."/>
        </authorList>
    </citation>
    <scope>NUCLEOTIDE SEQUENCE [LARGE SCALE GENOMIC DNA]</scope>
    <source>
        <strain evidence="8">CGMCC 1.13574</strain>
    </source>
</reference>
<evidence type="ECO:0000313" key="7">
    <source>
        <dbReference type="EMBL" id="MFD2172013.1"/>
    </source>
</evidence>
<dbReference type="GO" id="GO:0016853">
    <property type="term" value="F:isomerase activity"/>
    <property type="evidence" value="ECO:0007669"/>
    <property type="project" value="UniProtKB-KW"/>
</dbReference>
<dbReference type="PANTHER" id="PTHR47245:SF1">
    <property type="entry name" value="FOLDASE PROTEIN PRSA"/>
    <property type="match status" value="1"/>
</dbReference>
<dbReference type="Proteomes" id="UP001597343">
    <property type="component" value="Unassembled WGS sequence"/>
</dbReference>
<dbReference type="Gene3D" id="3.10.50.40">
    <property type="match status" value="1"/>
</dbReference>
<keyword evidence="5 7" id="KW-0413">Isomerase</keyword>
<dbReference type="PANTHER" id="PTHR47245">
    <property type="entry name" value="PEPTIDYLPROLYL ISOMERASE"/>
    <property type="match status" value="1"/>
</dbReference>
<organism evidence="7 8">
    <name type="scientific">Tumebacillus lipolyticus</name>
    <dbReference type="NCBI Taxonomy" id="1280370"/>
    <lineage>
        <taxon>Bacteria</taxon>
        <taxon>Bacillati</taxon>
        <taxon>Bacillota</taxon>
        <taxon>Bacilli</taxon>
        <taxon>Bacillales</taxon>
        <taxon>Alicyclobacillaceae</taxon>
        <taxon>Tumebacillus</taxon>
    </lineage>
</organism>
<dbReference type="SUPFAM" id="SSF109998">
    <property type="entry name" value="Triger factor/SurA peptide-binding domain-like"/>
    <property type="match status" value="1"/>
</dbReference>
<evidence type="ECO:0000256" key="4">
    <source>
        <dbReference type="ARBA" id="ARBA00023110"/>
    </source>
</evidence>
<keyword evidence="4" id="KW-0697">Rotamase</keyword>
<evidence type="ECO:0000256" key="5">
    <source>
        <dbReference type="ARBA" id="ARBA00023235"/>
    </source>
</evidence>
<dbReference type="EMBL" id="JBHUIO010000011">
    <property type="protein sequence ID" value="MFD2172013.1"/>
    <property type="molecule type" value="Genomic_DNA"/>
</dbReference>
<dbReference type="EC" id="5.2.1.8" evidence="2"/>
<dbReference type="Gene3D" id="1.10.4030.10">
    <property type="entry name" value="Porin chaperone SurA, peptide-binding domain"/>
    <property type="match status" value="1"/>
</dbReference>
<evidence type="ECO:0000259" key="6">
    <source>
        <dbReference type="Pfam" id="PF13145"/>
    </source>
</evidence>
<accession>A0ABW5A198</accession>
<evidence type="ECO:0000256" key="2">
    <source>
        <dbReference type="ARBA" id="ARBA00013194"/>
    </source>
</evidence>
<evidence type="ECO:0000256" key="3">
    <source>
        <dbReference type="ARBA" id="ARBA00022729"/>
    </source>
</evidence>